<evidence type="ECO:0000256" key="1">
    <source>
        <dbReference type="ARBA" id="ARBA00004651"/>
    </source>
</evidence>
<dbReference type="Pfam" id="PF01594">
    <property type="entry name" value="AI-2E_transport"/>
    <property type="match status" value="1"/>
</dbReference>
<feature type="transmembrane region" description="Helical" evidence="8">
    <location>
        <begin position="275"/>
        <end position="297"/>
    </location>
</feature>
<evidence type="ECO:0000256" key="8">
    <source>
        <dbReference type="SAM" id="Phobius"/>
    </source>
</evidence>
<evidence type="ECO:0000256" key="2">
    <source>
        <dbReference type="ARBA" id="ARBA00009773"/>
    </source>
</evidence>
<name>A0A7X6DMU8_9BACT</name>
<keyword evidence="6 8" id="KW-1133">Transmembrane helix</keyword>
<feature type="transmembrane region" description="Helical" evidence="8">
    <location>
        <begin position="343"/>
        <end position="364"/>
    </location>
</feature>
<dbReference type="GO" id="GO:0005886">
    <property type="term" value="C:plasma membrane"/>
    <property type="evidence" value="ECO:0007669"/>
    <property type="project" value="UniProtKB-SubCell"/>
</dbReference>
<comment type="subcellular location">
    <subcellularLocation>
        <location evidence="1">Cell membrane</location>
        <topology evidence="1">Multi-pass membrane protein</topology>
    </subcellularLocation>
</comment>
<keyword evidence="4" id="KW-1003">Cell membrane</keyword>
<evidence type="ECO:0000256" key="5">
    <source>
        <dbReference type="ARBA" id="ARBA00022692"/>
    </source>
</evidence>
<proteinExistence type="inferred from homology"/>
<comment type="caution">
    <text evidence="9">The sequence shown here is derived from an EMBL/GenBank/DDBJ whole genome shotgun (WGS) entry which is preliminary data.</text>
</comment>
<dbReference type="PANTHER" id="PTHR21716">
    <property type="entry name" value="TRANSMEMBRANE PROTEIN"/>
    <property type="match status" value="1"/>
</dbReference>
<feature type="transmembrane region" description="Helical" evidence="8">
    <location>
        <begin position="57"/>
        <end position="75"/>
    </location>
</feature>
<comment type="similarity">
    <text evidence="2">Belongs to the autoinducer-2 exporter (AI-2E) (TC 2.A.86) family.</text>
</comment>
<organism evidence="9 10">
    <name type="scientific">Candidatus Manganitrophus noduliformans</name>
    <dbReference type="NCBI Taxonomy" id="2606439"/>
    <lineage>
        <taxon>Bacteria</taxon>
        <taxon>Pseudomonadati</taxon>
        <taxon>Nitrospirota</taxon>
        <taxon>Nitrospiria</taxon>
        <taxon>Candidatus Troglogloeales</taxon>
        <taxon>Candidatus Manganitrophaceae</taxon>
        <taxon>Candidatus Manganitrophus</taxon>
    </lineage>
</organism>
<sequence length="407" mass="43831">MPLAIKTVEIKKTSEPVSSPSTPKPPVLARVGPLGPFPLNLISALVVIFTLRWTREVLIPLVIALFISYFLDPIVARMEKRKISRAVGTAVLLTAIVAGIGSAIYGLGDQADAILEQLPAAAKTFSQSLREGRSDREGTLNKVQKAAAEIEKAAAEAANGAAPQGVKPAPAQAARPGLDLRNYLWVGTVGLVGMALQAVMILFLVYFLLVSGDTFRRRLVKMAGPSFAKKRRTLEILDEINLQMKRFLYVQVITSLWMGVALWLAFRWIGLENAGMWGIAAGILKSIPFLGGTAIIGGTALVGYLQFGTLSMSLLIGGVSMGLKSLEGLLVSPLMTSKAGRIHTVWIFVGIFFWGWIWGVWGLLLGIPIIMVAKAVCDRIEGLRPIGELLGDERRAHSSGGNRNVTP</sequence>
<feature type="transmembrane region" description="Helical" evidence="8">
    <location>
        <begin position="304"/>
        <end position="323"/>
    </location>
</feature>
<keyword evidence="10" id="KW-1185">Reference proteome</keyword>
<dbReference type="AlphaFoldDB" id="A0A7X6DMU8"/>
<feature type="transmembrane region" description="Helical" evidence="8">
    <location>
        <begin position="87"/>
        <end position="108"/>
    </location>
</feature>
<evidence type="ECO:0000256" key="3">
    <source>
        <dbReference type="ARBA" id="ARBA00022448"/>
    </source>
</evidence>
<evidence type="ECO:0000313" key="10">
    <source>
        <dbReference type="Proteomes" id="UP000534783"/>
    </source>
</evidence>
<evidence type="ECO:0000256" key="6">
    <source>
        <dbReference type="ARBA" id="ARBA00022989"/>
    </source>
</evidence>
<protein>
    <submittedName>
        <fullName evidence="9">AI-2E family transporter</fullName>
    </submittedName>
</protein>
<dbReference type="GO" id="GO:0055085">
    <property type="term" value="P:transmembrane transport"/>
    <property type="evidence" value="ECO:0007669"/>
    <property type="project" value="TreeGrafter"/>
</dbReference>
<accession>A0A7X6DMU8</accession>
<evidence type="ECO:0000256" key="7">
    <source>
        <dbReference type="ARBA" id="ARBA00023136"/>
    </source>
</evidence>
<dbReference type="EMBL" id="VTOW01000001">
    <property type="protein sequence ID" value="NKE70064.1"/>
    <property type="molecule type" value="Genomic_DNA"/>
</dbReference>
<gene>
    <name evidence="9" type="ORF">MNODULE_04810</name>
</gene>
<dbReference type="RefSeq" id="WP_168058331.1">
    <property type="nucleotide sequence ID" value="NZ_VTOW01000001.1"/>
</dbReference>
<dbReference type="PANTHER" id="PTHR21716:SF53">
    <property type="entry name" value="PERMEASE PERM-RELATED"/>
    <property type="match status" value="1"/>
</dbReference>
<feature type="transmembrane region" description="Helical" evidence="8">
    <location>
        <begin position="183"/>
        <end position="209"/>
    </location>
</feature>
<keyword evidence="5 8" id="KW-0812">Transmembrane</keyword>
<keyword evidence="7 8" id="KW-0472">Membrane</keyword>
<evidence type="ECO:0000313" key="9">
    <source>
        <dbReference type="EMBL" id="NKE70064.1"/>
    </source>
</evidence>
<feature type="transmembrane region" description="Helical" evidence="8">
    <location>
        <begin position="31"/>
        <end position="51"/>
    </location>
</feature>
<dbReference type="Proteomes" id="UP000534783">
    <property type="component" value="Unassembled WGS sequence"/>
</dbReference>
<reference evidence="9 10" key="1">
    <citation type="journal article" date="2020" name="Nature">
        <title>Bacterial chemolithoautotrophy via manganese oxidation.</title>
        <authorList>
            <person name="Yu H."/>
            <person name="Leadbetter J.R."/>
        </authorList>
    </citation>
    <scope>NUCLEOTIDE SEQUENCE [LARGE SCALE GENOMIC DNA]</scope>
    <source>
        <strain evidence="9 10">Mn-1</strain>
    </source>
</reference>
<keyword evidence="3" id="KW-0813">Transport</keyword>
<feature type="transmembrane region" description="Helical" evidence="8">
    <location>
        <begin position="247"/>
        <end position="269"/>
    </location>
</feature>
<dbReference type="InterPro" id="IPR002549">
    <property type="entry name" value="AI-2E-like"/>
</dbReference>
<evidence type="ECO:0000256" key="4">
    <source>
        <dbReference type="ARBA" id="ARBA00022475"/>
    </source>
</evidence>